<dbReference type="PROSITE" id="PS50885">
    <property type="entry name" value="HAMP"/>
    <property type="match status" value="1"/>
</dbReference>
<dbReference type="OrthoDB" id="2489132at2"/>
<keyword evidence="5 10" id="KW-1133">Transmembrane helix</keyword>
<evidence type="ECO:0000313" key="13">
    <source>
        <dbReference type="EMBL" id="SBS37467.1"/>
    </source>
</evidence>
<dbReference type="GO" id="GO:0006935">
    <property type="term" value="P:chemotaxis"/>
    <property type="evidence" value="ECO:0007669"/>
    <property type="project" value="UniProtKB-KW"/>
</dbReference>
<dbReference type="FunFam" id="1.10.287.950:FF:000001">
    <property type="entry name" value="Methyl-accepting chemotaxis sensory transducer"/>
    <property type="match status" value="1"/>
</dbReference>
<dbReference type="InterPro" id="IPR033479">
    <property type="entry name" value="dCache_1"/>
</dbReference>
<evidence type="ECO:0000256" key="5">
    <source>
        <dbReference type="ARBA" id="ARBA00022989"/>
    </source>
</evidence>
<keyword evidence="14" id="KW-1185">Reference proteome</keyword>
<keyword evidence="4 10" id="KW-0812">Transmembrane</keyword>
<evidence type="ECO:0000259" key="12">
    <source>
        <dbReference type="PROSITE" id="PS50885"/>
    </source>
</evidence>
<reference evidence="13 14" key="1">
    <citation type="submission" date="2016-06" db="EMBL/GenBank/DDBJ databases">
        <authorList>
            <person name="Kjaerup R.B."/>
            <person name="Dalgaard T.S."/>
            <person name="Juul-Madsen H.R."/>
        </authorList>
    </citation>
    <scope>NUCLEOTIDE SEQUENCE [LARGE SCALE GENOMIC DNA]</scope>
    <source>
        <strain evidence="13 14">CECT 8886</strain>
    </source>
</reference>
<dbReference type="GO" id="GO:0005886">
    <property type="term" value="C:plasma membrane"/>
    <property type="evidence" value="ECO:0007669"/>
    <property type="project" value="UniProtKB-SubCell"/>
</dbReference>
<evidence type="ECO:0000256" key="6">
    <source>
        <dbReference type="ARBA" id="ARBA00023136"/>
    </source>
</evidence>
<name>A0A1A8TVN7_9GAMM</name>
<dbReference type="PANTHER" id="PTHR32089:SF117">
    <property type="entry name" value="METHYL ACCEPTING SENSORY TRANSDUCER WITH CACHE_1 SMALL MOLECULE BINDING DOMAIN"/>
    <property type="match status" value="1"/>
</dbReference>
<dbReference type="PROSITE" id="PS51257">
    <property type="entry name" value="PROKAR_LIPOPROTEIN"/>
    <property type="match status" value="1"/>
</dbReference>
<dbReference type="SMART" id="SM00283">
    <property type="entry name" value="MA"/>
    <property type="match status" value="1"/>
</dbReference>
<organism evidence="13 14">
    <name type="scientific">Marinomonas spartinae</name>
    <dbReference type="NCBI Taxonomy" id="1792290"/>
    <lineage>
        <taxon>Bacteria</taxon>
        <taxon>Pseudomonadati</taxon>
        <taxon>Pseudomonadota</taxon>
        <taxon>Gammaproteobacteria</taxon>
        <taxon>Oceanospirillales</taxon>
        <taxon>Oceanospirillaceae</taxon>
        <taxon>Marinomonas</taxon>
    </lineage>
</organism>
<gene>
    <name evidence="13" type="primary">pctC_9</name>
    <name evidence="13" type="ORF">MSP8886_04126</name>
</gene>
<protein>
    <submittedName>
        <fullName evidence="13">Methyl-accepting chemotaxis protein PctC</fullName>
    </submittedName>
</protein>
<keyword evidence="3" id="KW-0145">Chemotaxis</keyword>
<dbReference type="Pfam" id="PF00672">
    <property type="entry name" value="HAMP"/>
    <property type="match status" value="1"/>
</dbReference>
<dbReference type="Pfam" id="PF02743">
    <property type="entry name" value="dCache_1"/>
    <property type="match status" value="1"/>
</dbReference>
<comment type="similarity">
    <text evidence="8">Belongs to the methyl-accepting chemotaxis (MCP) protein family.</text>
</comment>
<dbReference type="Pfam" id="PF00015">
    <property type="entry name" value="MCPsignal"/>
    <property type="match status" value="1"/>
</dbReference>
<dbReference type="CDD" id="cd06225">
    <property type="entry name" value="HAMP"/>
    <property type="match status" value="1"/>
</dbReference>
<dbReference type="EMBL" id="FLOB01000018">
    <property type="protein sequence ID" value="SBS37467.1"/>
    <property type="molecule type" value="Genomic_DNA"/>
</dbReference>
<evidence type="ECO:0000259" key="11">
    <source>
        <dbReference type="PROSITE" id="PS50111"/>
    </source>
</evidence>
<evidence type="ECO:0000256" key="3">
    <source>
        <dbReference type="ARBA" id="ARBA00022500"/>
    </source>
</evidence>
<dbReference type="PROSITE" id="PS50111">
    <property type="entry name" value="CHEMOTAXIS_TRANSDUC_2"/>
    <property type="match status" value="1"/>
</dbReference>
<dbReference type="Gene3D" id="1.10.287.950">
    <property type="entry name" value="Methyl-accepting chemotaxis protein"/>
    <property type="match status" value="1"/>
</dbReference>
<dbReference type="PANTHER" id="PTHR32089">
    <property type="entry name" value="METHYL-ACCEPTING CHEMOTAXIS PROTEIN MCPB"/>
    <property type="match status" value="1"/>
</dbReference>
<feature type="domain" description="Methyl-accepting transducer" evidence="11">
    <location>
        <begin position="357"/>
        <end position="593"/>
    </location>
</feature>
<keyword evidence="2" id="KW-1003">Cell membrane</keyword>
<dbReference type="CDD" id="cd12912">
    <property type="entry name" value="PDC2_MCP_like"/>
    <property type="match status" value="1"/>
</dbReference>
<comment type="subcellular location">
    <subcellularLocation>
        <location evidence="1">Cell membrane</location>
        <topology evidence="1">Multi-pass membrane protein</topology>
    </subcellularLocation>
</comment>
<dbReference type="SMART" id="SM00304">
    <property type="entry name" value="HAMP"/>
    <property type="match status" value="1"/>
</dbReference>
<dbReference type="InterPro" id="IPR004089">
    <property type="entry name" value="MCPsignal_dom"/>
</dbReference>
<dbReference type="STRING" id="1792290.MSP8886_04126"/>
<dbReference type="CDD" id="cd12913">
    <property type="entry name" value="PDC1_MCP_like"/>
    <property type="match status" value="1"/>
</dbReference>
<dbReference type="SUPFAM" id="SSF58104">
    <property type="entry name" value="Methyl-accepting chemotaxis protein (MCP) signaling domain"/>
    <property type="match status" value="1"/>
</dbReference>
<keyword evidence="6 10" id="KW-0472">Membrane</keyword>
<evidence type="ECO:0000256" key="7">
    <source>
        <dbReference type="ARBA" id="ARBA00023224"/>
    </source>
</evidence>
<evidence type="ECO:0000256" key="9">
    <source>
        <dbReference type="PROSITE-ProRule" id="PRU00284"/>
    </source>
</evidence>
<evidence type="ECO:0000256" key="1">
    <source>
        <dbReference type="ARBA" id="ARBA00004651"/>
    </source>
</evidence>
<evidence type="ECO:0000256" key="2">
    <source>
        <dbReference type="ARBA" id="ARBA00022475"/>
    </source>
</evidence>
<dbReference type="InterPro" id="IPR003660">
    <property type="entry name" value="HAMP_dom"/>
</dbReference>
<evidence type="ECO:0000313" key="14">
    <source>
        <dbReference type="Proteomes" id="UP000092544"/>
    </source>
</evidence>
<accession>A0A1A8TVN7</accession>
<sequence>MKLHRKLILASCLTLILAACTLSAISIFSMQSQLLSNLESTMNRYGVSSASRISSWLDDRHQVVASIKEVIEKHPHDDAYIVQALTQGKAAGDLISTLYGTRDGDTYRVNGKNTKAGYDPRVRDWYKLGVNAKGPAVSEPFFGSSSKVYIFSIVNQVKIDGKFAGVVSANVALTGINDVVSSLKVPGKGIAFIVSKSGSIISYPDGSMNNKPLSELNSTLTLDNIDSNVKSKKLDEVSLNGTDYLMSSVKIAGTNWSLVSLGNEKLLKAPVKKLIIYQLIAVIVMVVLSIIVLTILIRFLLTDLLRVSNALEDIAKGQGDLTVKIETKSRDEVGKLASNFNDFVNKLRDIIKSIDELSSVLSDQSNTSAKSVELSTKKLNIQQNEIVSVAAAVEEMTVATQEIATNAEQTARNVSKTVDISKSGQQLANASLESINQLAKEVDLASTVIGELSEQGDKINTIVSTISGIAEQTNLLALNAAIEAARAGEQGRGFAVVADEVRVLSQRTHTSTDEISSMIGMLQTTTSKAVNVMKLCHTLASTSVDDTKKSGVNFEEIAEAIGHVDGMMIQIATAAEEQTSVTAEIGVNTQAIRDVSSQMQAEMDEGLKQAHTLKVLADSLREQVEKFKL</sequence>
<evidence type="ECO:0000256" key="10">
    <source>
        <dbReference type="SAM" id="Phobius"/>
    </source>
</evidence>
<evidence type="ECO:0000256" key="8">
    <source>
        <dbReference type="ARBA" id="ARBA00029447"/>
    </source>
</evidence>
<feature type="transmembrane region" description="Helical" evidence="10">
    <location>
        <begin position="275"/>
        <end position="301"/>
    </location>
</feature>
<dbReference type="CDD" id="cd11386">
    <property type="entry name" value="MCP_signal"/>
    <property type="match status" value="1"/>
</dbReference>
<keyword evidence="7 9" id="KW-0807">Transducer</keyword>
<evidence type="ECO:0000256" key="4">
    <source>
        <dbReference type="ARBA" id="ARBA00022692"/>
    </source>
</evidence>
<dbReference type="GO" id="GO:0007165">
    <property type="term" value="P:signal transduction"/>
    <property type="evidence" value="ECO:0007669"/>
    <property type="project" value="UniProtKB-KW"/>
</dbReference>
<dbReference type="Gene3D" id="3.30.450.20">
    <property type="entry name" value="PAS domain"/>
    <property type="match status" value="2"/>
</dbReference>
<dbReference type="Proteomes" id="UP000092544">
    <property type="component" value="Unassembled WGS sequence"/>
</dbReference>
<dbReference type="AlphaFoldDB" id="A0A1A8TVN7"/>
<feature type="domain" description="HAMP" evidence="12">
    <location>
        <begin position="298"/>
        <end position="352"/>
    </location>
</feature>
<proteinExistence type="inferred from homology"/>